<dbReference type="Proteomes" id="UP000237105">
    <property type="component" value="Unassembled WGS sequence"/>
</dbReference>
<protein>
    <submittedName>
        <fullName evidence="1">Uncharacterized protein</fullName>
    </submittedName>
</protein>
<evidence type="ECO:0000313" key="1">
    <source>
        <dbReference type="EMBL" id="PON54084.1"/>
    </source>
</evidence>
<dbReference type="AlphaFoldDB" id="A0A2P5BZ58"/>
<keyword evidence="2" id="KW-1185">Reference proteome</keyword>
<name>A0A2P5BZ58_PARAD</name>
<reference evidence="2" key="1">
    <citation type="submission" date="2016-06" db="EMBL/GenBank/DDBJ databases">
        <title>Parallel loss of symbiosis genes in relatives of nitrogen-fixing non-legume Parasponia.</title>
        <authorList>
            <person name="Van Velzen R."/>
            <person name="Holmer R."/>
            <person name="Bu F."/>
            <person name="Rutten L."/>
            <person name="Van Zeijl A."/>
            <person name="Liu W."/>
            <person name="Santuari L."/>
            <person name="Cao Q."/>
            <person name="Sharma T."/>
            <person name="Shen D."/>
            <person name="Roswanjaya Y."/>
            <person name="Wardhani T."/>
            <person name="Kalhor M.S."/>
            <person name="Jansen J."/>
            <person name="Van den Hoogen J."/>
            <person name="Gungor B."/>
            <person name="Hartog M."/>
            <person name="Hontelez J."/>
            <person name="Verver J."/>
            <person name="Yang W.-C."/>
            <person name="Schijlen E."/>
            <person name="Repin R."/>
            <person name="Schilthuizen M."/>
            <person name="Schranz E."/>
            <person name="Heidstra R."/>
            <person name="Miyata K."/>
            <person name="Fedorova E."/>
            <person name="Kohlen W."/>
            <person name="Bisseling T."/>
            <person name="Smit S."/>
            <person name="Geurts R."/>
        </authorList>
    </citation>
    <scope>NUCLEOTIDE SEQUENCE [LARGE SCALE GENOMIC DNA]</scope>
    <source>
        <strain evidence="2">cv. WU1-14</strain>
    </source>
</reference>
<comment type="caution">
    <text evidence="1">The sequence shown here is derived from an EMBL/GenBank/DDBJ whole genome shotgun (WGS) entry which is preliminary data.</text>
</comment>
<dbReference type="EMBL" id="JXTB01000199">
    <property type="protein sequence ID" value="PON54084.1"/>
    <property type="molecule type" value="Genomic_DNA"/>
</dbReference>
<dbReference type="PANTHER" id="PTHR34724:SF2">
    <property type="entry name" value="OS12G0596101 PROTEIN"/>
    <property type="match status" value="1"/>
</dbReference>
<dbReference type="PANTHER" id="PTHR34724">
    <property type="entry name" value="OS12G0596101 PROTEIN"/>
    <property type="match status" value="1"/>
</dbReference>
<dbReference type="STRING" id="3476.A0A2P5BZ58"/>
<sequence length="74" mass="8098">MCYKVECQTCKKYTWGGCGKHLPSLHNSIEKGKHCQCRSWPGVFIPTQGSGKVASLGCLLDVVISRLMVGISIK</sequence>
<evidence type="ECO:0000313" key="2">
    <source>
        <dbReference type="Proteomes" id="UP000237105"/>
    </source>
</evidence>
<dbReference type="OrthoDB" id="88410at2759"/>
<gene>
    <name evidence="1" type="ORF">PanWU01x14_198140</name>
</gene>
<proteinExistence type="predicted"/>
<accession>A0A2P5BZ58</accession>
<organism evidence="1 2">
    <name type="scientific">Parasponia andersonii</name>
    <name type="common">Sponia andersonii</name>
    <dbReference type="NCBI Taxonomy" id="3476"/>
    <lineage>
        <taxon>Eukaryota</taxon>
        <taxon>Viridiplantae</taxon>
        <taxon>Streptophyta</taxon>
        <taxon>Embryophyta</taxon>
        <taxon>Tracheophyta</taxon>
        <taxon>Spermatophyta</taxon>
        <taxon>Magnoliopsida</taxon>
        <taxon>eudicotyledons</taxon>
        <taxon>Gunneridae</taxon>
        <taxon>Pentapetalae</taxon>
        <taxon>rosids</taxon>
        <taxon>fabids</taxon>
        <taxon>Rosales</taxon>
        <taxon>Cannabaceae</taxon>
        <taxon>Parasponia</taxon>
    </lineage>
</organism>